<dbReference type="EMBL" id="JAHWZY010000031">
    <property type="protein sequence ID" value="MEZ3181808.1"/>
    <property type="molecule type" value="Genomic_DNA"/>
</dbReference>
<dbReference type="SUPFAM" id="SSF52777">
    <property type="entry name" value="CoA-dependent acyltransferases"/>
    <property type="match status" value="2"/>
</dbReference>
<gene>
    <name evidence="6" type="ORF">KYY02_24985</name>
</gene>
<dbReference type="Gene3D" id="3.30.559.10">
    <property type="entry name" value="Chloramphenicol acetyltransferase-like domain"/>
    <property type="match status" value="1"/>
</dbReference>
<dbReference type="NCBIfam" id="TIGR01733">
    <property type="entry name" value="AA-adenyl-dom"/>
    <property type="match status" value="1"/>
</dbReference>
<evidence type="ECO:0000256" key="4">
    <source>
        <dbReference type="ARBA" id="ARBA00022598"/>
    </source>
</evidence>
<dbReference type="PANTHER" id="PTHR44845:SF6">
    <property type="entry name" value="BETA-ALANINE-ACTIVATING ENZYME"/>
    <property type="match status" value="1"/>
</dbReference>
<evidence type="ECO:0000259" key="5">
    <source>
        <dbReference type="PROSITE" id="PS50075"/>
    </source>
</evidence>
<dbReference type="Pfam" id="PF00668">
    <property type="entry name" value="Condensation"/>
    <property type="match status" value="1"/>
</dbReference>
<dbReference type="SMART" id="SM00823">
    <property type="entry name" value="PKS_PP"/>
    <property type="match status" value="1"/>
</dbReference>
<keyword evidence="2" id="KW-0596">Phosphopantetheine</keyword>
<keyword evidence="4" id="KW-0436">Ligase</keyword>
<dbReference type="CDD" id="cd05930">
    <property type="entry name" value="A_NRPS"/>
    <property type="match status" value="1"/>
</dbReference>
<dbReference type="InterPro" id="IPR025110">
    <property type="entry name" value="AMP-bd_C"/>
</dbReference>
<dbReference type="Gene3D" id="3.30.559.30">
    <property type="entry name" value="Nonribosomal peptide synthetase, condensation domain"/>
    <property type="match status" value="1"/>
</dbReference>
<dbReference type="Pfam" id="PF00550">
    <property type="entry name" value="PP-binding"/>
    <property type="match status" value="1"/>
</dbReference>
<dbReference type="InterPro" id="IPR036736">
    <property type="entry name" value="ACP-like_sf"/>
</dbReference>
<feature type="domain" description="Carrier" evidence="5">
    <location>
        <begin position="945"/>
        <end position="1020"/>
    </location>
</feature>
<dbReference type="Proteomes" id="UP001567537">
    <property type="component" value="Unassembled WGS sequence"/>
</dbReference>
<dbReference type="NCBIfam" id="TIGR01746">
    <property type="entry name" value="Thioester-redct"/>
    <property type="match status" value="1"/>
</dbReference>
<dbReference type="Gene3D" id="2.30.38.10">
    <property type="entry name" value="Luciferase, Domain 3"/>
    <property type="match status" value="1"/>
</dbReference>
<reference evidence="6 7" key="1">
    <citation type="journal article" date="2021" name="Res Sq">
        <title>Streptomyces Pimoensis sp. nov., Isolated From the Taklimakan Desert in Xinjiang, China.</title>
        <authorList>
            <person name="Zhang P."/>
            <person name="Luo X."/>
            <person name="Luo X."/>
            <person name="Liu Z."/>
            <person name="Xia Z."/>
            <person name="Wan C."/>
            <person name="zhang L."/>
        </authorList>
    </citation>
    <scope>NUCLEOTIDE SEQUENCE [LARGE SCALE GENOMIC DNA]</scope>
    <source>
        <strain evidence="6 7">TRM75549</strain>
    </source>
</reference>
<dbReference type="InterPro" id="IPR013120">
    <property type="entry name" value="FAR_NAD-bd"/>
</dbReference>
<dbReference type="Gene3D" id="3.40.50.720">
    <property type="entry name" value="NAD(P)-binding Rossmann-like Domain"/>
    <property type="match status" value="1"/>
</dbReference>
<accession>A0ABV4J7K0</accession>
<dbReference type="InterPro" id="IPR000873">
    <property type="entry name" value="AMP-dep_synth/lig_dom"/>
</dbReference>
<dbReference type="Gene3D" id="1.10.1200.10">
    <property type="entry name" value="ACP-like"/>
    <property type="match status" value="1"/>
</dbReference>
<proteinExistence type="predicted"/>
<dbReference type="InterPro" id="IPR009081">
    <property type="entry name" value="PP-bd_ACP"/>
</dbReference>
<dbReference type="InterPro" id="IPR036291">
    <property type="entry name" value="NAD(P)-bd_dom_sf"/>
</dbReference>
<name>A0ABV4J7K0_9ACTN</name>
<organism evidence="6 7">
    <name type="scientific">Streptomyces pimonensis</name>
    <dbReference type="NCBI Taxonomy" id="2860288"/>
    <lineage>
        <taxon>Bacteria</taxon>
        <taxon>Bacillati</taxon>
        <taxon>Actinomycetota</taxon>
        <taxon>Actinomycetes</taxon>
        <taxon>Kitasatosporales</taxon>
        <taxon>Streptomycetaceae</taxon>
        <taxon>Streptomyces</taxon>
    </lineage>
</organism>
<dbReference type="CDD" id="cd05235">
    <property type="entry name" value="SDR_e1"/>
    <property type="match status" value="1"/>
</dbReference>
<evidence type="ECO:0000256" key="2">
    <source>
        <dbReference type="ARBA" id="ARBA00022450"/>
    </source>
</evidence>
<evidence type="ECO:0000313" key="6">
    <source>
        <dbReference type="EMBL" id="MEZ3181808.1"/>
    </source>
</evidence>
<dbReference type="SUPFAM" id="SSF51735">
    <property type="entry name" value="NAD(P)-binding Rossmann-fold domains"/>
    <property type="match status" value="1"/>
</dbReference>
<sequence length="1423" mass="152671">MPMPDPRTERHPLLAAQEGIWTGHQLDPDSPAYNTAEYVHIHGAVDPTAFEKALRHTVAEAEALTVRFVTDEAGRPWQVSVPGIDWDPHIADLTTAADPHGAALAWMAQDIARPIDLERGPVFGHALLRVAPDEFLWYHRVHHIALDGFGLSLVARRVAQVYTALVEDAPLGESGYGTLESVRQEEDAYRASDRFAKDRAYWTRRFADRPQVASLTAEQALPARTFLRHVVDLDPDETERLRAVARDVSVTWSDLLLAVTAAYIHRVSGADEIVLSLPAMGRLGSVSLRVPCMVRNVLPLRVAVGEEDSLRDLATRVAAELRAGLPHQRYRYEHLRRDLKLVGGKRRLSGPGVNIMPFEYDLRFAGHSSTVHNVSAGPVDDIAVNVYDRAEGAGLRIAVDANPQLYDEADLVTHQQGLLALLREAIAAPDRAIGRRPCTVLDGGPLPGPVRPVLSLVADHAARRGGATAVEHDGRSITYAELFGSARHLARRLAAREVGPGAVVAVALPRGIDAVTAILGVLLSGAAYCPLDPDAPESRTQALLDSARPSLVLTHSAHATRFSGRAVLVLDAPGEDTEAPLAPAGTADDLAYVIYTSGSTGRPKGVEISHGALATFVAGAAHRYGLRREDRVLQFAPLHFDASVEEIFLTLCTGATLVVRTGEMTESVPHFLRAVDRLRISVLDLPTAYWHELAYTVSTGATALPDGVRTVIIGGEAALPERVGRWRSAVGTSVRLFNTYGPTEATVVATVAALHEATADPGDVPIGVPLPGMRTAIVGGELYLLGDALAVGYRGADAPDDARFAPLAQLPGSPRAFRTGDLVRLGDDGHLRFLGRADDEFKISGHRVHPSEVEAALLAQPRIREAGVVGQVLPDGTRRLAAYVVAEDPQPTTADVREQLRAVLPAAMVPSAVEFTDRLPRTSTGKIDRNALSVAAEDRTSPAAETVGGPEETITRIWAQVLGVERVAPQDDFFDLGAQSLQAIQVANRIGVELEREVRVAWLFEHPTAAGLAHHLEHRSDAPATASALPEAVLADAVLEDDIRPATSPRTPGAPRTIVLTGATGFVGPHLLAELLRVTDAEIVCPVRAATPAEAADRVRQALAAQKLPLPADAERITAIPADLARPNLGLGAARLAELAETCDAIIHNAATVSIMREYASLRAANTDSTRQLLRMASTRSIPVHLVSTLSVAPPRSQSPDVPETFFPPHQGLLSGYQQSKWASERLLAQAAERGFPVTLHRLGRVVGAPDTGQVNRRDFLWSVLASSIPAGIVPDLFEAEVWTPADYVARAVVHLSLTAAPGTIFNHAPVAPVRLADLYDWVQEYGYAVKQIPLTQWHRELPRSADVAATTGAFFDSLTGASTDGGDSGPELALGDVRADNVLRGLEGTGISCPQADRTLMFRYLDYCVENGILPPPAGRNI</sequence>
<comment type="cofactor">
    <cofactor evidence="1">
        <name>pantetheine 4'-phosphate</name>
        <dbReference type="ChEBI" id="CHEBI:47942"/>
    </cofactor>
</comment>
<keyword evidence="3" id="KW-0597">Phosphoprotein</keyword>
<dbReference type="InterPro" id="IPR001242">
    <property type="entry name" value="Condensation_dom"/>
</dbReference>
<dbReference type="Pfam" id="PF00501">
    <property type="entry name" value="AMP-binding"/>
    <property type="match status" value="1"/>
</dbReference>
<dbReference type="PROSITE" id="PS50075">
    <property type="entry name" value="CARRIER"/>
    <property type="match status" value="1"/>
</dbReference>
<dbReference type="InterPro" id="IPR010080">
    <property type="entry name" value="Thioester_reductase-like_dom"/>
</dbReference>
<dbReference type="SUPFAM" id="SSF47336">
    <property type="entry name" value="ACP-like"/>
    <property type="match status" value="1"/>
</dbReference>
<comment type="caution">
    <text evidence="6">The sequence shown here is derived from an EMBL/GenBank/DDBJ whole genome shotgun (WGS) entry which is preliminary data.</text>
</comment>
<dbReference type="InterPro" id="IPR023213">
    <property type="entry name" value="CAT-like_dom_sf"/>
</dbReference>
<dbReference type="Gene3D" id="3.40.50.980">
    <property type="match status" value="2"/>
</dbReference>
<evidence type="ECO:0000256" key="1">
    <source>
        <dbReference type="ARBA" id="ARBA00001957"/>
    </source>
</evidence>
<dbReference type="InterPro" id="IPR010071">
    <property type="entry name" value="AA_adenyl_dom"/>
</dbReference>
<keyword evidence="7" id="KW-1185">Reference proteome</keyword>
<dbReference type="PROSITE" id="PS00455">
    <property type="entry name" value="AMP_BINDING"/>
    <property type="match status" value="1"/>
</dbReference>
<dbReference type="Gene3D" id="3.30.300.30">
    <property type="match status" value="1"/>
</dbReference>
<evidence type="ECO:0000256" key="3">
    <source>
        <dbReference type="ARBA" id="ARBA00022553"/>
    </source>
</evidence>
<dbReference type="Pfam" id="PF07993">
    <property type="entry name" value="NAD_binding_4"/>
    <property type="match status" value="1"/>
</dbReference>
<dbReference type="InterPro" id="IPR020845">
    <property type="entry name" value="AMP-binding_CS"/>
</dbReference>
<protein>
    <submittedName>
        <fullName evidence="6">Amino acid adenylation domain-containing protein</fullName>
    </submittedName>
</protein>
<dbReference type="SUPFAM" id="SSF56801">
    <property type="entry name" value="Acetyl-CoA synthetase-like"/>
    <property type="match status" value="1"/>
</dbReference>
<dbReference type="RefSeq" id="WP_371241779.1">
    <property type="nucleotide sequence ID" value="NZ_JAHWZY010000031.1"/>
</dbReference>
<dbReference type="InterPro" id="IPR045851">
    <property type="entry name" value="AMP-bd_C_sf"/>
</dbReference>
<dbReference type="PANTHER" id="PTHR44845">
    <property type="entry name" value="CARRIER DOMAIN-CONTAINING PROTEIN"/>
    <property type="match status" value="1"/>
</dbReference>
<dbReference type="Pfam" id="PF13193">
    <property type="entry name" value="AMP-binding_C"/>
    <property type="match status" value="1"/>
</dbReference>
<evidence type="ECO:0000313" key="7">
    <source>
        <dbReference type="Proteomes" id="UP001567537"/>
    </source>
</evidence>
<dbReference type="InterPro" id="IPR020806">
    <property type="entry name" value="PKS_PP-bd"/>
</dbReference>